<dbReference type="AlphaFoldDB" id="A0A2S9XTX4"/>
<dbReference type="Proteomes" id="UP000238823">
    <property type="component" value="Unassembled WGS sequence"/>
</dbReference>
<dbReference type="SUPFAM" id="SSF48452">
    <property type="entry name" value="TPR-like"/>
    <property type="match status" value="1"/>
</dbReference>
<comment type="caution">
    <text evidence="1">The sequence shown here is derived from an EMBL/GenBank/DDBJ whole genome shotgun (WGS) entry which is preliminary data.</text>
</comment>
<evidence type="ECO:0000313" key="1">
    <source>
        <dbReference type="EMBL" id="PRP96328.1"/>
    </source>
</evidence>
<dbReference type="InterPro" id="IPR019734">
    <property type="entry name" value="TPR_rpt"/>
</dbReference>
<dbReference type="Gene3D" id="1.25.40.10">
    <property type="entry name" value="Tetratricopeptide repeat domain"/>
    <property type="match status" value="2"/>
</dbReference>
<dbReference type="Pfam" id="PF13181">
    <property type="entry name" value="TPR_8"/>
    <property type="match status" value="1"/>
</dbReference>
<organism evidence="1 2">
    <name type="scientific">Enhygromyxa salina</name>
    <dbReference type="NCBI Taxonomy" id="215803"/>
    <lineage>
        <taxon>Bacteria</taxon>
        <taxon>Pseudomonadati</taxon>
        <taxon>Myxococcota</taxon>
        <taxon>Polyangia</taxon>
        <taxon>Nannocystales</taxon>
        <taxon>Nannocystaceae</taxon>
        <taxon>Enhygromyxa</taxon>
    </lineage>
</organism>
<accession>A0A2S9XTX4</accession>
<dbReference type="EMBL" id="PVNL01000135">
    <property type="protein sequence ID" value="PRP96328.1"/>
    <property type="molecule type" value="Genomic_DNA"/>
</dbReference>
<reference evidence="1 2" key="1">
    <citation type="submission" date="2018-03" db="EMBL/GenBank/DDBJ databases">
        <title>Draft Genome Sequences of the Obligatory Marine Myxobacteria Enhygromyxa salina SWB007.</title>
        <authorList>
            <person name="Poehlein A."/>
            <person name="Moghaddam J.A."/>
            <person name="Harms H."/>
            <person name="Alanjari M."/>
            <person name="Koenig G.M."/>
            <person name="Daniel R."/>
            <person name="Schaeberle T.F."/>
        </authorList>
    </citation>
    <scope>NUCLEOTIDE SEQUENCE [LARGE SCALE GENOMIC DNA]</scope>
    <source>
        <strain evidence="1 2">SWB007</strain>
    </source>
</reference>
<evidence type="ECO:0000313" key="2">
    <source>
        <dbReference type="Proteomes" id="UP000238823"/>
    </source>
</evidence>
<gene>
    <name evidence="1" type="ORF">ENSA7_71430</name>
</gene>
<evidence type="ECO:0008006" key="3">
    <source>
        <dbReference type="Google" id="ProtNLM"/>
    </source>
</evidence>
<dbReference type="RefSeq" id="WP_106093929.1">
    <property type="nucleotide sequence ID" value="NZ_PVNL01000135.1"/>
</dbReference>
<sequence>MPVPQPLLDALTKRREAADLLQRNLPTEAILALREAAESLDTPDPDSTRTEALAESLDALSNLLRTEGRVAEALDPAERALRLITTLARNDPPRYLPLLTRATDNLGRCYQQLRQFERAAAAYEQATAGYAILIDLPGSTAPEHLQLAEVMSRHALALAQIGELERAYTVATAFVERGRELLPRSLPLLAGGLLFLADLAEDLGRQHERIAHLTDGVQLLERAAQDELPGAREAASRMATALHNATNY</sequence>
<protein>
    <recommendedName>
        <fullName evidence="3">Tetratricopeptide repeat protein</fullName>
    </recommendedName>
</protein>
<dbReference type="OrthoDB" id="9934594at2"/>
<name>A0A2S9XTX4_9BACT</name>
<proteinExistence type="predicted"/>
<dbReference type="InterPro" id="IPR011990">
    <property type="entry name" value="TPR-like_helical_dom_sf"/>
</dbReference>